<feature type="chain" id="PRO_5020456675" evidence="1">
    <location>
        <begin position="25"/>
        <end position="266"/>
    </location>
</feature>
<proteinExistence type="predicted"/>
<dbReference type="RefSeq" id="WP_242617907.1">
    <property type="nucleotide sequence ID" value="NZ_SHKW01000001.1"/>
</dbReference>
<keyword evidence="2" id="KW-0645">Protease</keyword>
<dbReference type="Gene3D" id="2.60.40.420">
    <property type="entry name" value="Cupredoxins - blue copper proteins"/>
    <property type="match status" value="1"/>
</dbReference>
<keyword evidence="2" id="KW-0121">Carboxypeptidase</keyword>
<evidence type="ECO:0000313" key="3">
    <source>
        <dbReference type="Proteomes" id="UP000292958"/>
    </source>
</evidence>
<dbReference type="Gene3D" id="2.60.40.1120">
    <property type="entry name" value="Carboxypeptidase-like, regulatory domain"/>
    <property type="match status" value="1"/>
</dbReference>
<dbReference type="Proteomes" id="UP000292958">
    <property type="component" value="Unassembled WGS sequence"/>
</dbReference>
<dbReference type="InterPro" id="IPR008972">
    <property type="entry name" value="Cupredoxin"/>
</dbReference>
<dbReference type="PROSITE" id="PS51257">
    <property type="entry name" value="PROKAR_LIPOPROTEIN"/>
    <property type="match status" value="1"/>
</dbReference>
<keyword evidence="2" id="KW-0378">Hydrolase</keyword>
<dbReference type="SUPFAM" id="SSF49452">
    <property type="entry name" value="Starch-binding domain-like"/>
    <property type="match status" value="1"/>
</dbReference>
<comment type="caution">
    <text evidence="2">The sequence shown here is derived from an EMBL/GenBank/DDBJ whole genome shotgun (WGS) entry which is preliminary data.</text>
</comment>
<gene>
    <name evidence="2" type="ORF">BDD14_2570</name>
</gene>
<dbReference type="InterPro" id="IPR013784">
    <property type="entry name" value="Carb-bd-like_fold"/>
</dbReference>
<accession>A0A4Q7YTJ3</accession>
<evidence type="ECO:0000313" key="2">
    <source>
        <dbReference type="EMBL" id="RZU41077.1"/>
    </source>
</evidence>
<dbReference type="GO" id="GO:0004180">
    <property type="term" value="F:carboxypeptidase activity"/>
    <property type="evidence" value="ECO:0007669"/>
    <property type="project" value="UniProtKB-KW"/>
</dbReference>
<feature type="signal peptide" evidence="1">
    <location>
        <begin position="1"/>
        <end position="24"/>
    </location>
</feature>
<evidence type="ECO:0000256" key="1">
    <source>
        <dbReference type="SAM" id="SignalP"/>
    </source>
</evidence>
<keyword evidence="3" id="KW-1185">Reference proteome</keyword>
<reference evidence="2 3" key="1">
    <citation type="submission" date="2019-02" db="EMBL/GenBank/DDBJ databases">
        <title>Genomic Encyclopedia of Archaeal and Bacterial Type Strains, Phase II (KMG-II): from individual species to whole genera.</title>
        <authorList>
            <person name="Goeker M."/>
        </authorList>
    </citation>
    <scope>NUCLEOTIDE SEQUENCE [LARGE SCALE GENOMIC DNA]</scope>
    <source>
        <strain evidence="2 3">DSM 18101</strain>
    </source>
</reference>
<keyword evidence="1" id="KW-0732">Signal</keyword>
<dbReference type="SUPFAM" id="SSF49503">
    <property type="entry name" value="Cupredoxins"/>
    <property type="match status" value="1"/>
</dbReference>
<sequence length="266" mass="28874">MNRHAMTSSLRTLALLSLGSIVLATGCSQKPTSPPATTAEQKPAAPLFKVDPATAGAITGTVRFTGKLPPRQLIDMSEDPACGAAHHVKAYDESLMGARGGLLANAFVYISQGLEGKNFPVPSQAVVIDQKGCWFHPRILGVQVNQPVDIVNSDPVTHNIHPMAELNRAWNHSQGPGDPPLHRKFLKPEIMIPVKCNIHGWMHAYIGVLDHPFFSVSNDAGVFTIPNLPPGTYTLTVWQEKLGTQQQQITISPQQHAVVDFNYKGK</sequence>
<protein>
    <submittedName>
        <fullName evidence="2">Carboxypeptidase family protein</fullName>
    </submittedName>
</protein>
<dbReference type="EMBL" id="SHKW01000001">
    <property type="protein sequence ID" value="RZU41077.1"/>
    <property type="molecule type" value="Genomic_DNA"/>
</dbReference>
<dbReference type="AlphaFoldDB" id="A0A4Q7YTJ3"/>
<organism evidence="2 3">
    <name type="scientific">Edaphobacter modestus</name>
    <dbReference type="NCBI Taxonomy" id="388466"/>
    <lineage>
        <taxon>Bacteria</taxon>
        <taxon>Pseudomonadati</taxon>
        <taxon>Acidobacteriota</taxon>
        <taxon>Terriglobia</taxon>
        <taxon>Terriglobales</taxon>
        <taxon>Acidobacteriaceae</taxon>
        <taxon>Edaphobacter</taxon>
    </lineage>
</organism>
<name>A0A4Q7YTJ3_9BACT</name>
<dbReference type="Pfam" id="PF13620">
    <property type="entry name" value="CarboxypepD_reg"/>
    <property type="match status" value="1"/>
</dbReference>
<dbReference type="GO" id="GO:0030246">
    <property type="term" value="F:carbohydrate binding"/>
    <property type="evidence" value="ECO:0007669"/>
    <property type="project" value="InterPro"/>
</dbReference>